<reference evidence="16" key="1">
    <citation type="submission" date="2020-02" db="EMBL/GenBank/DDBJ databases">
        <title>Genomic and physiological characterization of two novel Nitrospinaceae genera.</title>
        <authorList>
            <person name="Mueller A.J."/>
            <person name="Jung M.-Y."/>
            <person name="Strachan C.R."/>
            <person name="Herbold C.W."/>
            <person name="Kirkegaard R.H."/>
            <person name="Daims H."/>
        </authorList>
    </citation>
    <scope>NUCLEOTIDE SEQUENCE [LARGE SCALE GENOMIC DNA]</scope>
</reference>
<keyword evidence="6 10" id="KW-0143">Chaperone</keyword>
<keyword evidence="13" id="KW-0175">Coiled coil</keyword>
<accession>A0A7T0G4E0</accession>
<sequence length="198" mass="22543">MSKKKAETEEIQDESPEVLDADEVVEESSVDEVLEDIEQDAVAELQKQLDEKEAELVELRGVALRVKADGENYKKRLDKEKADLSKFANERLLKELLTIHDNLDRALNAPNISIESLREGVEMILKEFEKFMEKQNVEPMESVGKPFDPNIHEVLSQIESADHEDNHVIQEHARGYYLQGRVLRPAQVVISKAPAKAE</sequence>
<protein>
    <recommendedName>
        <fullName evidence="8 10">Protein GrpE</fullName>
    </recommendedName>
    <alternativeName>
        <fullName evidence="9 10">HSP-70 cofactor</fullName>
    </alternativeName>
</protein>
<evidence type="ECO:0000256" key="13">
    <source>
        <dbReference type="SAM" id="Coils"/>
    </source>
</evidence>
<name>A0A7T0G4E0_9BACT</name>
<comment type="subunit">
    <text evidence="3 10">Homodimer.</text>
</comment>
<proteinExistence type="inferred from homology"/>
<dbReference type="AlphaFoldDB" id="A0A7T0G4E0"/>
<evidence type="ECO:0000256" key="12">
    <source>
        <dbReference type="RuleBase" id="RU004478"/>
    </source>
</evidence>
<dbReference type="Gene3D" id="3.90.20.20">
    <property type="match status" value="1"/>
</dbReference>
<evidence type="ECO:0000256" key="7">
    <source>
        <dbReference type="ARBA" id="ARBA00053401"/>
    </source>
</evidence>
<dbReference type="HAMAP" id="MF_01151">
    <property type="entry name" value="GrpE"/>
    <property type="match status" value="1"/>
</dbReference>
<dbReference type="GO" id="GO:0005737">
    <property type="term" value="C:cytoplasm"/>
    <property type="evidence" value="ECO:0007669"/>
    <property type="project" value="UniProtKB-SubCell"/>
</dbReference>
<dbReference type="CDD" id="cd00446">
    <property type="entry name" value="GrpE"/>
    <property type="match status" value="1"/>
</dbReference>
<dbReference type="PANTHER" id="PTHR21237:SF23">
    <property type="entry name" value="GRPE PROTEIN HOMOLOG, MITOCHONDRIAL"/>
    <property type="match status" value="1"/>
</dbReference>
<dbReference type="InterPro" id="IPR013805">
    <property type="entry name" value="GrpE_CC"/>
</dbReference>
<evidence type="ECO:0000256" key="5">
    <source>
        <dbReference type="ARBA" id="ARBA00023016"/>
    </source>
</evidence>
<dbReference type="EMBL" id="CP048620">
    <property type="protein sequence ID" value="QPJ66274.1"/>
    <property type="molecule type" value="Genomic_DNA"/>
</dbReference>
<dbReference type="FunFam" id="2.30.22.10:FF:000001">
    <property type="entry name" value="Protein GrpE"/>
    <property type="match status" value="1"/>
</dbReference>
<dbReference type="GO" id="GO:0042803">
    <property type="term" value="F:protein homodimerization activity"/>
    <property type="evidence" value="ECO:0007669"/>
    <property type="project" value="InterPro"/>
</dbReference>
<dbReference type="Pfam" id="PF01025">
    <property type="entry name" value="GrpE"/>
    <property type="match status" value="1"/>
</dbReference>
<feature type="coiled-coil region" evidence="13">
    <location>
        <begin position="35"/>
        <end position="62"/>
    </location>
</feature>
<evidence type="ECO:0000313" key="15">
    <source>
        <dbReference type="EMBL" id="QPJ66274.1"/>
    </source>
</evidence>
<dbReference type="GO" id="GO:0000774">
    <property type="term" value="F:adenyl-nucleotide exchange factor activity"/>
    <property type="evidence" value="ECO:0007669"/>
    <property type="project" value="InterPro"/>
</dbReference>
<evidence type="ECO:0000256" key="2">
    <source>
        <dbReference type="ARBA" id="ARBA00009054"/>
    </source>
</evidence>
<evidence type="ECO:0000256" key="1">
    <source>
        <dbReference type="ARBA" id="ARBA00004496"/>
    </source>
</evidence>
<dbReference type="Gene3D" id="2.30.22.10">
    <property type="entry name" value="Head domain of nucleotide exchange factor GrpE"/>
    <property type="match status" value="1"/>
</dbReference>
<dbReference type="Proteomes" id="UP000594464">
    <property type="component" value="Chromosome"/>
</dbReference>
<keyword evidence="5 10" id="KW-0346">Stress response</keyword>
<dbReference type="SUPFAM" id="SSF58014">
    <property type="entry name" value="Coiled-coil domain of nucleotide exchange factor GrpE"/>
    <property type="match status" value="1"/>
</dbReference>
<gene>
    <name evidence="10" type="primary">grpE</name>
    <name evidence="15" type="ORF">G3M78_13075</name>
</gene>
<evidence type="ECO:0000256" key="14">
    <source>
        <dbReference type="SAM" id="MobiDB-lite"/>
    </source>
</evidence>
<feature type="compositionally biased region" description="Acidic residues" evidence="14">
    <location>
        <begin position="9"/>
        <end position="23"/>
    </location>
</feature>
<evidence type="ECO:0000256" key="6">
    <source>
        <dbReference type="ARBA" id="ARBA00023186"/>
    </source>
</evidence>
<comment type="subcellular location">
    <subcellularLocation>
        <location evidence="1 10">Cytoplasm</location>
    </subcellularLocation>
</comment>
<keyword evidence="4 10" id="KW-0963">Cytoplasm</keyword>
<dbReference type="InterPro" id="IPR009012">
    <property type="entry name" value="GrpE_head"/>
</dbReference>
<evidence type="ECO:0000256" key="11">
    <source>
        <dbReference type="RuleBase" id="RU000639"/>
    </source>
</evidence>
<dbReference type="PRINTS" id="PR00773">
    <property type="entry name" value="GRPEPROTEIN"/>
</dbReference>
<evidence type="ECO:0000256" key="8">
    <source>
        <dbReference type="ARBA" id="ARBA00072274"/>
    </source>
</evidence>
<dbReference type="GO" id="GO:0051087">
    <property type="term" value="F:protein-folding chaperone binding"/>
    <property type="evidence" value="ECO:0007669"/>
    <property type="project" value="InterPro"/>
</dbReference>
<dbReference type="GO" id="GO:0051082">
    <property type="term" value="F:unfolded protein binding"/>
    <property type="evidence" value="ECO:0007669"/>
    <property type="project" value="TreeGrafter"/>
</dbReference>
<comment type="function">
    <text evidence="7 10 11">Participates actively in the response to hyperosmotic and heat shock by preventing the aggregation of stress-denatured proteins, in association with DnaK and GrpE. It is the nucleotide exchange factor for DnaK and may function as a thermosensor. Unfolded proteins bind initially to DnaJ; upon interaction with the DnaJ-bound protein, DnaK hydrolyzes its bound ATP, resulting in the formation of a stable complex. GrpE releases ADP from DnaK; ATP binding to DnaK triggers the release of the substrate protein, thus completing the reaction cycle. Several rounds of ATP-dependent interactions between DnaJ, DnaK and GrpE are required for fully efficient folding.</text>
</comment>
<dbReference type="KEGG" id="nva:G3M78_13075"/>
<evidence type="ECO:0000256" key="9">
    <source>
        <dbReference type="ARBA" id="ARBA00076414"/>
    </source>
</evidence>
<dbReference type="InterPro" id="IPR000740">
    <property type="entry name" value="GrpE"/>
</dbReference>
<dbReference type="SUPFAM" id="SSF51064">
    <property type="entry name" value="Head domain of nucleotide exchange factor GrpE"/>
    <property type="match status" value="1"/>
</dbReference>
<organism evidence="15 16">
    <name type="scientific">Candidatus Nitrohelix vancouverensis</name>
    <dbReference type="NCBI Taxonomy" id="2705534"/>
    <lineage>
        <taxon>Bacteria</taxon>
        <taxon>Pseudomonadati</taxon>
        <taxon>Nitrospinota/Tectimicrobiota group</taxon>
        <taxon>Nitrospinota</taxon>
        <taxon>Nitrospinia</taxon>
        <taxon>Nitrospinales</taxon>
        <taxon>Nitrospinaceae</taxon>
        <taxon>Candidatus Nitrohelix</taxon>
    </lineage>
</organism>
<dbReference type="GO" id="GO:0006457">
    <property type="term" value="P:protein folding"/>
    <property type="evidence" value="ECO:0007669"/>
    <property type="project" value="InterPro"/>
</dbReference>
<dbReference type="PANTHER" id="PTHR21237">
    <property type="entry name" value="GRPE PROTEIN"/>
    <property type="match status" value="1"/>
</dbReference>
<evidence type="ECO:0000256" key="3">
    <source>
        <dbReference type="ARBA" id="ARBA00011738"/>
    </source>
</evidence>
<evidence type="ECO:0000256" key="10">
    <source>
        <dbReference type="HAMAP-Rule" id="MF_01151"/>
    </source>
</evidence>
<evidence type="ECO:0000313" key="16">
    <source>
        <dbReference type="Proteomes" id="UP000594464"/>
    </source>
</evidence>
<evidence type="ECO:0000256" key="4">
    <source>
        <dbReference type="ARBA" id="ARBA00022490"/>
    </source>
</evidence>
<feature type="region of interest" description="Disordered" evidence="14">
    <location>
        <begin position="1"/>
        <end position="23"/>
    </location>
</feature>
<comment type="similarity">
    <text evidence="2 10 12">Belongs to the GrpE family.</text>
</comment>
<dbReference type="PROSITE" id="PS01071">
    <property type="entry name" value="GRPE"/>
    <property type="match status" value="1"/>
</dbReference>